<reference evidence="1 2" key="1">
    <citation type="submission" date="2015-04" db="EMBL/GenBank/DDBJ databases">
        <title>Whole genome shotgun sequence of Flavihumibacter petaseus NBRC 106054.</title>
        <authorList>
            <person name="Miyazawa S."/>
            <person name="Hosoyama A."/>
            <person name="Hashimoto M."/>
            <person name="Noguchi M."/>
            <person name="Tsuchikane K."/>
            <person name="Ohji S."/>
            <person name="Yamazoe A."/>
            <person name="Ichikawa N."/>
            <person name="Kimura A."/>
            <person name="Fujita N."/>
        </authorList>
    </citation>
    <scope>NUCLEOTIDE SEQUENCE [LARGE SCALE GENOMIC DNA]</scope>
    <source>
        <strain evidence="1 2">NBRC 106054</strain>
    </source>
</reference>
<proteinExistence type="predicted"/>
<dbReference type="AlphaFoldDB" id="A0A0E9MW78"/>
<accession>A0A0E9MW78</accession>
<comment type="caution">
    <text evidence="1">The sequence shown here is derived from an EMBL/GenBank/DDBJ whole genome shotgun (WGS) entry which is preliminary data.</text>
</comment>
<protein>
    <submittedName>
        <fullName evidence="1">Uncharacterized protein</fullName>
    </submittedName>
</protein>
<evidence type="ECO:0000313" key="2">
    <source>
        <dbReference type="Proteomes" id="UP000033121"/>
    </source>
</evidence>
<dbReference type="STRING" id="1220578.FPE01S_01_07770"/>
<organism evidence="1 2">
    <name type="scientific">Flavihumibacter petaseus NBRC 106054</name>
    <dbReference type="NCBI Taxonomy" id="1220578"/>
    <lineage>
        <taxon>Bacteria</taxon>
        <taxon>Pseudomonadati</taxon>
        <taxon>Bacteroidota</taxon>
        <taxon>Chitinophagia</taxon>
        <taxon>Chitinophagales</taxon>
        <taxon>Chitinophagaceae</taxon>
        <taxon>Flavihumibacter</taxon>
    </lineage>
</organism>
<dbReference type="EMBL" id="BBWV01000001">
    <property type="protein sequence ID" value="GAO41763.1"/>
    <property type="molecule type" value="Genomic_DNA"/>
</dbReference>
<dbReference type="RefSeq" id="WP_046367564.1">
    <property type="nucleotide sequence ID" value="NZ_BBWV01000001.1"/>
</dbReference>
<sequence length="104" mass="12216">MIDIKQLTNEELIDYVYKTSVQNDTPSEISDWTSWRLSFVNPDNYTADRFYDFVYSGEYQDNWEVLADKMDVLDTEYYKSVQPLEPLIRPMVMVTGIGTLLQVV</sequence>
<keyword evidence="2" id="KW-1185">Reference proteome</keyword>
<name>A0A0E9MW78_9BACT</name>
<gene>
    <name evidence="1" type="ORF">FPE01S_01_07770</name>
</gene>
<evidence type="ECO:0000313" key="1">
    <source>
        <dbReference type="EMBL" id="GAO41763.1"/>
    </source>
</evidence>
<dbReference type="Proteomes" id="UP000033121">
    <property type="component" value="Unassembled WGS sequence"/>
</dbReference>